<proteinExistence type="predicted"/>
<evidence type="ECO:0000313" key="1">
    <source>
        <dbReference type="EMBL" id="VEL23738.1"/>
    </source>
</evidence>
<dbReference type="EMBL" id="CAAALY010063610">
    <property type="protein sequence ID" value="VEL23738.1"/>
    <property type="molecule type" value="Genomic_DNA"/>
</dbReference>
<organism evidence="1 2">
    <name type="scientific">Protopolystoma xenopodis</name>
    <dbReference type="NCBI Taxonomy" id="117903"/>
    <lineage>
        <taxon>Eukaryota</taxon>
        <taxon>Metazoa</taxon>
        <taxon>Spiralia</taxon>
        <taxon>Lophotrochozoa</taxon>
        <taxon>Platyhelminthes</taxon>
        <taxon>Monogenea</taxon>
        <taxon>Polyopisthocotylea</taxon>
        <taxon>Polystomatidea</taxon>
        <taxon>Polystomatidae</taxon>
        <taxon>Protopolystoma</taxon>
    </lineage>
</organism>
<protein>
    <submittedName>
        <fullName evidence="1">Uncharacterized protein</fullName>
    </submittedName>
</protein>
<accession>A0A448WZ32</accession>
<gene>
    <name evidence="1" type="ORF">PXEA_LOCUS17178</name>
</gene>
<evidence type="ECO:0000313" key="2">
    <source>
        <dbReference type="Proteomes" id="UP000784294"/>
    </source>
</evidence>
<dbReference type="AlphaFoldDB" id="A0A448WZ32"/>
<keyword evidence="2" id="KW-1185">Reference proteome</keyword>
<dbReference type="Proteomes" id="UP000784294">
    <property type="component" value="Unassembled WGS sequence"/>
</dbReference>
<comment type="caution">
    <text evidence="1">The sequence shown here is derived from an EMBL/GenBank/DDBJ whole genome shotgun (WGS) entry which is preliminary data.</text>
</comment>
<name>A0A448WZ32_9PLAT</name>
<reference evidence="1" key="1">
    <citation type="submission" date="2018-11" db="EMBL/GenBank/DDBJ databases">
        <authorList>
            <consortium name="Pathogen Informatics"/>
        </authorList>
    </citation>
    <scope>NUCLEOTIDE SEQUENCE</scope>
</reference>
<sequence length="84" mass="9252">MCRLAKHSIIAKYETRFTRTMSTAGCHFNRLSRWLSFPNRLAGAGEDFAAFGLATGISNTTSRHVPFACALDCRPTVANSTKLK</sequence>